<dbReference type="STRING" id="1434111.MSLAZ_0068"/>
<dbReference type="NCBIfam" id="NF003196">
    <property type="entry name" value="PRK04168.1"/>
    <property type="match status" value="1"/>
</dbReference>
<dbReference type="HOGENOM" id="CLU_055936_0_0_2"/>
<dbReference type="SUPFAM" id="SSF53850">
    <property type="entry name" value="Periplasmic binding protein-like II"/>
    <property type="match status" value="1"/>
</dbReference>
<proteinExistence type="inferred from homology"/>
<dbReference type="PROSITE" id="PS51257">
    <property type="entry name" value="PROKAR_LIPOPROTEIN"/>
    <property type="match status" value="1"/>
</dbReference>
<name>A0A0E3RYN6_9EURY</name>
<dbReference type="GeneID" id="24804736"/>
<dbReference type="Pfam" id="PF13531">
    <property type="entry name" value="SBP_bac_11"/>
    <property type="match status" value="1"/>
</dbReference>
<evidence type="ECO:0000256" key="2">
    <source>
        <dbReference type="ARBA" id="ARBA00022729"/>
    </source>
</evidence>
<protein>
    <submittedName>
        <fullName evidence="3">Tungstate ABC transporter, periplasmic substrate-binding protein WtpA</fullName>
    </submittedName>
</protein>
<sequence length="362" mass="39641">MGVNTRIFKLISVLLILIVFAGLGCVDNKSDNESAGIMENGSGNSSAGKGEVLTIFHAGSLGVPFEELETEFEAQHPGVDVQREAAGSAQSVRKITELGKQADVLASADYVLIPSMMMPKYADWYAAFARNQIVIAYTNESMYSDEINANNWYEILRRPGVTYGFSNPNDDPCGYRTQMVTQLAESYYNDSTIYDDLILDNTGMTATTEENGTVMVHVPASESLSPDTSKIMLRSMEVELSSALEMGEIDYFYIYRSVAVQHGFKFVELPSEIDLGSLEYADNYSKVQVEMANGEVVTGSPIVYGVTIPLNAKNPELAADFVKLLLDKSGQQIFIENGQPPIVPAIAEGKDKMPEKLQALVK</sequence>
<comment type="similarity">
    <text evidence="1">Belongs to the bacterial solute-binding protein 1 family. WtpA subfamily.</text>
</comment>
<evidence type="ECO:0000256" key="1">
    <source>
        <dbReference type="ARBA" id="ARBA00009438"/>
    </source>
</evidence>
<dbReference type="OrthoDB" id="7820at2157"/>
<organism evidence="3 4">
    <name type="scientific">Methanosarcina lacustris Z-7289</name>
    <dbReference type="NCBI Taxonomy" id="1434111"/>
    <lineage>
        <taxon>Archaea</taxon>
        <taxon>Methanobacteriati</taxon>
        <taxon>Methanobacteriota</taxon>
        <taxon>Stenosarchaea group</taxon>
        <taxon>Methanomicrobia</taxon>
        <taxon>Methanosarcinales</taxon>
        <taxon>Methanosarcinaceae</taxon>
        <taxon>Methanosarcina</taxon>
    </lineage>
</organism>
<dbReference type="EMBL" id="CP009515">
    <property type="protein sequence ID" value="AKB73329.1"/>
    <property type="molecule type" value="Genomic_DNA"/>
</dbReference>
<dbReference type="GO" id="GO:0030973">
    <property type="term" value="F:molybdate ion binding"/>
    <property type="evidence" value="ECO:0007669"/>
    <property type="project" value="TreeGrafter"/>
</dbReference>
<dbReference type="RefSeq" id="WP_048124055.1">
    <property type="nucleotide sequence ID" value="NZ_CP009515.1"/>
</dbReference>
<keyword evidence="4" id="KW-1185">Reference proteome</keyword>
<dbReference type="AlphaFoldDB" id="A0A0E3RYN6"/>
<dbReference type="GO" id="GO:0015689">
    <property type="term" value="P:molybdate ion transport"/>
    <property type="evidence" value="ECO:0007669"/>
    <property type="project" value="TreeGrafter"/>
</dbReference>
<keyword evidence="2" id="KW-0732">Signal</keyword>
<evidence type="ECO:0000313" key="3">
    <source>
        <dbReference type="EMBL" id="AKB73329.1"/>
    </source>
</evidence>
<reference evidence="3 4" key="1">
    <citation type="submission" date="2014-07" db="EMBL/GenBank/DDBJ databases">
        <title>Methanogenic archaea and the global carbon cycle.</title>
        <authorList>
            <person name="Henriksen J.R."/>
            <person name="Luke J."/>
            <person name="Reinhart S."/>
            <person name="Benedict M.N."/>
            <person name="Youngblut N.D."/>
            <person name="Metcalf M.E."/>
            <person name="Whitaker R.J."/>
            <person name="Metcalf W.W."/>
        </authorList>
    </citation>
    <scope>NUCLEOTIDE SEQUENCE [LARGE SCALE GENOMIC DNA]</scope>
    <source>
        <strain evidence="3 4">Z-7289</strain>
    </source>
</reference>
<dbReference type="FunFam" id="3.40.190.10:FF:000440">
    <property type="entry name" value="Uncharacterized solute-binding protein MA_0280"/>
    <property type="match status" value="1"/>
</dbReference>
<dbReference type="PATRIC" id="fig|1434111.4.peg.81"/>
<dbReference type="InterPro" id="IPR022498">
    <property type="entry name" value="ABC_trnspt_W-bd_WtpA"/>
</dbReference>
<dbReference type="Proteomes" id="UP000033072">
    <property type="component" value="Chromosome"/>
</dbReference>
<evidence type="ECO:0000313" key="4">
    <source>
        <dbReference type="Proteomes" id="UP000033072"/>
    </source>
</evidence>
<dbReference type="InterPro" id="IPR050682">
    <property type="entry name" value="ModA/WtpA"/>
</dbReference>
<dbReference type="Gene3D" id="3.40.190.10">
    <property type="entry name" value="Periplasmic binding protein-like II"/>
    <property type="match status" value="2"/>
</dbReference>
<dbReference type="KEGG" id="mls:MSLAZ_0068"/>
<dbReference type="CDD" id="cd13540">
    <property type="entry name" value="PBP2_ModA_WtpA"/>
    <property type="match status" value="1"/>
</dbReference>
<gene>
    <name evidence="3" type="ORF">MSLAZ_0068</name>
</gene>
<dbReference type="PANTHER" id="PTHR30632">
    <property type="entry name" value="MOLYBDATE-BINDING PERIPLASMIC PROTEIN"/>
    <property type="match status" value="1"/>
</dbReference>
<dbReference type="GO" id="GO:1901359">
    <property type="term" value="F:tungstate binding"/>
    <property type="evidence" value="ECO:0007669"/>
    <property type="project" value="InterPro"/>
</dbReference>
<accession>A0A0E3RYN6</accession>
<dbReference type="PANTHER" id="PTHR30632:SF16">
    <property type="entry name" value="MOLYBDATE_TUNGSTATE-BINDING PROTEIN WTPA"/>
    <property type="match status" value="1"/>
</dbReference>
<dbReference type="NCBIfam" id="TIGR03730">
    <property type="entry name" value="tungstate_WtpA"/>
    <property type="match status" value="1"/>
</dbReference>